<evidence type="ECO:0000259" key="5">
    <source>
        <dbReference type="Pfam" id="PF01370"/>
    </source>
</evidence>
<dbReference type="InterPro" id="IPR005886">
    <property type="entry name" value="UDP_G4E"/>
</dbReference>
<comment type="caution">
    <text evidence="6">The sequence shown here is derived from an EMBL/GenBank/DDBJ whole genome shotgun (WGS) entry which is preliminary data.</text>
</comment>
<dbReference type="OrthoDB" id="9402762at2759"/>
<keyword evidence="2" id="KW-0520">NAD</keyword>
<sequence>MPYLLRATTSDSSLSSVDSDHHSGSSSAPQTAVSTPGIHVEDYDSVGYFDAPTPTFTSTFASVQLPADDGKQYVMVVGGNGYIGSHTTLELLQEGYNVIVVDDLSNSYETVQHRVRHLAEEYHRGQGTITPTLRFHKLDYRTSAMKHVFRMYAASGSSISAVIHFAAFKSVSESIEKPLAYYKNNIAGLIDLLEIAQENGIKNFVFSSSATVYGGKANAGKPLNETDLVHFDENFVDENGVESQRANGITGITNPYGRTKYMAEAILADVAKADPSMRITALRYFNPVGCHASGLLREDPRMKATNLFPVIAEAATGKRAQLDVFGTDWNTRDGTAVRDFIHVVDLAQGHIAAVTAANALKRTDSFRAFNLGTGTGMTVAECIASFEKASALKVPKVMAPRRAGDVGSCVAATTRAETELGWKTQKSVDDCARDMWTALTLVA</sequence>
<proteinExistence type="predicted"/>
<evidence type="ECO:0000313" key="6">
    <source>
        <dbReference type="EMBL" id="KAF7191155.1"/>
    </source>
</evidence>
<dbReference type="InterPro" id="IPR001509">
    <property type="entry name" value="Epimerase_deHydtase"/>
</dbReference>
<feature type="region of interest" description="Disordered" evidence="4">
    <location>
        <begin position="1"/>
        <end position="36"/>
    </location>
</feature>
<dbReference type="Proteomes" id="UP000660729">
    <property type="component" value="Unassembled WGS sequence"/>
</dbReference>
<dbReference type="FunFam" id="3.40.50.720:FF:000418">
    <property type="entry name" value="UDP-glucose 4-epimerase 5"/>
    <property type="match status" value="1"/>
</dbReference>
<keyword evidence="3" id="KW-0413">Isomerase</keyword>
<dbReference type="GO" id="GO:0005829">
    <property type="term" value="C:cytosol"/>
    <property type="evidence" value="ECO:0007669"/>
    <property type="project" value="TreeGrafter"/>
</dbReference>
<gene>
    <name evidence="6" type="ORF">HII31_07515</name>
</gene>
<evidence type="ECO:0000256" key="2">
    <source>
        <dbReference type="ARBA" id="ARBA00023027"/>
    </source>
</evidence>
<evidence type="ECO:0000313" key="7">
    <source>
        <dbReference type="Proteomes" id="UP000660729"/>
    </source>
</evidence>
<dbReference type="Gene3D" id="3.40.50.720">
    <property type="entry name" value="NAD(P)-binding Rossmann-like Domain"/>
    <property type="match status" value="1"/>
</dbReference>
<dbReference type="PANTHER" id="PTHR43725">
    <property type="entry name" value="UDP-GLUCOSE 4-EPIMERASE"/>
    <property type="match status" value="1"/>
</dbReference>
<dbReference type="SUPFAM" id="SSF51735">
    <property type="entry name" value="NAD(P)-binding Rossmann-fold domains"/>
    <property type="match status" value="1"/>
</dbReference>
<dbReference type="Gene3D" id="3.90.25.10">
    <property type="entry name" value="UDP-galactose 4-epimerase, domain 1"/>
    <property type="match status" value="1"/>
</dbReference>
<accession>A0A8H6VGZ8</accession>
<dbReference type="EMBL" id="JABCIY010000160">
    <property type="protein sequence ID" value="KAF7191155.1"/>
    <property type="molecule type" value="Genomic_DNA"/>
</dbReference>
<dbReference type="GO" id="GO:0003978">
    <property type="term" value="F:UDP-glucose 4-epimerase activity"/>
    <property type="evidence" value="ECO:0007669"/>
    <property type="project" value="InterPro"/>
</dbReference>
<feature type="domain" description="NAD-dependent epimerase/dehydratase" evidence="5">
    <location>
        <begin position="74"/>
        <end position="364"/>
    </location>
</feature>
<evidence type="ECO:0000256" key="3">
    <source>
        <dbReference type="ARBA" id="ARBA00023235"/>
    </source>
</evidence>
<protein>
    <submittedName>
        <fullName evidence="6">UDP-glucose 4-epimerase 5</fullName>
    </submittedName>
</protein>
<dbReference type="NCBIfam" id="TIGR01179">
    <property type="entry name" value="galE"/>
    <property type="match status" value="1"/>
</dbReference>
<keyword evidence="7" id="KW-1185">Reference proteome</keyword>
<dbReference type="Pfam" id="PF01370">
    <property type="entry name" value="Epimerase"/>
    <property type="match status" value="1"/>
</dbReference>
<evidence type="ECO:0000256" key="4">
    <source>
        <dbReference type="SAM" id="MobiDB-lite"/>
    </source>
</evidence>
<dbReference type="AlphaFoldDB" id="A0A8H6VGZ8"/>
<dbReference type="PANTHER" id="PTHR43725:SF3">
    <property type="entry name" value="UDP-GLUCOSE 4-EPIMERASE (EUROFUNG)"/>
    <property type="match status" value="1"/>
</dbReference>
<organism evidence="6 7">
    <name type="scientific">Pseudocercospora fuligena</name>
    <dbReference type="NCBI Taxonomy" id="685502"/>
    <lineage>
        <taxon>Eukaryota</taxon>
        <taxon>Fungi</taxon>
        <taxon>Dikarya</taxon>
        <taxon>Ascomycota</taxon>
        <taxon>Pezizomycotina</taxon>
        <taxon>Dothideomycetes</taxon>
        <taxon>Dothideomycetidae</taxon>
        <taxon>Mycosphaerellales</taxon>
        <taxon>Mycosphaerellaceae</taxon>
        <taxon>Pseudocercospora</taxon>
    </lineage>
</organism>
<name>A0A8H6VGZ8_9PEZI</name>
<dbReference type="CDD" id="cd05247">
    <property type="entry name" value="UDP_G4E_1_SDR_e"/>
    <property type="match status" value="1"/>
</dbReference>
<dbReference type="GO" id="GO:0006012">
    <property type="term" value="P:galactose metabolic process"/>
    <property type="evidence" value="ECO:0007669"/>
    <property type="project" value="InterPro"/>
</dbReference>
<comment type="cofactor">
    <cofactor evidence="1">
        <name>NAD(+)</name>
        <dbReference type="ChEBI" id="CHEBI:57540"/>
    </cofactor>
</comment>
<reference evidence="6" key="1">
    <citation type="submission" date="2020-04" db="EMBL/GenBank/DDBJ databases">
        <title>Draft genome resource of the tomato pathogen Pseudocercospora fuligena.</title>
        <authorList>
            <person name="Zaccaron A."/>
        </authorList>
    </citation>
    <scope>NUCLEOTIDE SEQUENCE</scope>
    <source>
        <strain evidence="6">PF001</strain>
    </source>
</reference>
<evidence type="ECO:0000256" key="1">
    <source>
        <dbReference type="ARBA" id="ARBA00001911"/>
    </source>
</evidence>
<dbReference type="InterPro" id="IPR036291">
    <property type="entry name" value="NAD(P)-bd_dom_sf"/>
</dbReference>